<reference evidence="1 2" key="1">
    <citation type="submission" date="2024-01" db="EMBL/GenBank/DDBJ databases">
        <title>Genome assemblies of Stephania.</title>
        <authorList>
            <person name="Yang L."/>
        </authorList>
    </citation>
    <scope>NUCLEOTIDE SEQUENCE [LARGE SCALE GENOMIC DNA]</scope>
    <source>
        <strain evidence="1">JXDWG</strain>
        <tissue evidence="1">Leaf</tissue>
    </source>
</reference>
<sequence>MTANPEMAEDLRSCDDLNTIEDDDYCVDGDSKVQRVAMMMRDDDEDDVHHVDDDMIRYTLSRVIADDGSLSCPPIANEIGNDDFFDEEAARIDGAHVDVGEFVVPSFVFGELSSEAMEPLNENAMIPSRSLWNEDSNLRKECGLCVK</sequence>
<keyword evidence="2" id="KW-1185">Reference proteome</keyword>
<gene>
    <name evidence="1" type="ORF">Scep_024910</name>
</gene>
<name>A0AAP0F073_9MAGN</name>
<evidence type="ECO:0000313" key="1">
    <source>
        <dbReference type="EMBL" id="KAK9101480.1"/>
    </source>
</evidence>
<evidence type="ECO:0000313" key="2">
    <source>
        <dbReference type="Proteomes" id="UP001419268"/>
    </source>
</evidence>
<proteinExistence type="predicted"/>
<dbReference type="Proteomes" id="UP001419268">
    <property type="component" value="Unassembled WGS sequence"/>
</dbReference>
<comment type="caution">
    <text evidence="1">The sequence shown here is derived from an EMBL/GenBank/DDBJ whole genome shotgun (WGS) entry which is preliminary data.</text>
</comment>
<organism evidence="1 2">
    <name type="scientific">Stephania cephalantha</name>
    <dbReference type="NCBI Taxonomy" id="152367"/>
    <lineage>
        <taxon>Eukaryota</taxon>
        <taxon>Viridiplantae</taxon>
        <taxon>Streptophyta</taxon>
        <taxon>Embryophyta</taxon>
        <taxon>Tracheophyta</taxon>
        <taxon>Spermatophyta</taxon>
        <taxon>Magnoliopsida</taxon>
        <taxon>Ranunculales</taxon>
        <taxon>Menispermaceae</taxon>
        <taxon>Menispermoideae</taxon>
        <taxon>Cissampelideae</taxon>
        <taxon>Stephania</taxon>
    </lineage>
</organism>
<dbReference type="EMBL" id="JBBNAG010000010">
    <property type="protein sequence ID" value="KAK9101480.1"/>
    <property type="molecule type" value="Genomic_DNA"/>
</dbReference>
<protein>
    <submittedName>
        <fullName evidence="1">Uncharacterized protein</fullName>
    </submittedName>
</protein>
<dbReference type="AlphaFoldDB" id="A0AAP0F073"/>
<accession>A0AAP0F073</accession>